<organism evidence="2 3">
    <name type="scientific">Edaphochlamys debaryana</name>
    <dbReference type="NCBI Taxonomy" id="47281"/>
    <lineage>
        <taxon>Eukaryota</taxon>
        <taxon>Viridiplantae</taxon>
        <taxon>Chlorophyta</taxon>
        <taxon>core chlorophytes</taxon>
        <taxon>Chlorophyceae</taxon>
        <taxon>CS clade</taxon>
        <taxon>Chlamydomonadales</taxon>
        <taxon>Chlamydomonadales incertae sedis</taxon>
        <taxon>Edaphochlamys</taxon>
    </lineage>
</organism>
<dbReference type="EMBL" id="JAEHOE010000142">
    <property type="protein sequence ID" value="KAG2484756.1"/>
    <property type="molecule type" value="Genomic_DNA"/>
</dbReference>
<keyword evidence="3" id="KW-1185">Reference proteome</keyword>
<sequence length="719" mass="75324">MELLSMDTAGCVATAFPCLQQLRLVEGNQGSLDKALEGLALLVAGNAGGGQGVSSTGGSGSSSSGVERPASTEQAAARAGAGGDAARGPGMDEEVPTLYEAYEATLGVRFSHYPGALASGLLGSGILGPEPRLGPPVLTGLGHLFLEAIAHLSPSHFVAVIELLAQLPSLARLDLGRGLDAHVHVSSLRPLSRLQALSMPTLALSVGGDPDGLTALSGLMELRMASVGVRRPPLDDDWDIWGVEAAEAEGQRPACALPPRLEVLALGLAPAIYPSLGMDLSTLFGGISQLQTLTKLVAGDLALVGDAACQLPARLPELTLTFKHQPTVEPCRKLWSRGIRATQNLTRLEVLVGGAFNCYLRPESLLGLVGLKELVAPDVRLIATGSLESLTALTLMRLDRLTQAGPDDIPPNAQGGVAAQPGPIPAADLELPPNLQLLQLVARRPLDPSIRFPELDLFSAQGSGRLGCANGPARLELRGPFTASPMWVRGVRGLTALKELVVDAPTIRLGKHGLRSLTALTSLELQCASIAAAPAPAGGAPAADAPPPSLLPRRLQRLVLGREHTPWEVWDAVGRLPSTLQDVPVVPRAFALTEGSHVSETGELLPAAQAMVCRVARLLASLPEPPQALHVGLEVRWEDSTTQPEEQQERRDPGQPSRWLLLPVGFGAAAASSGGVEAPSHAPWLEALGGLPLRQLELTRVRLAEEDLRALVTHMPQLQ</sequence>
<feature type="region of interest" description="Disordered" evidence="1">
    <location>
        <begin position="50"/>
        <end position="92"/>
    </location>
</feature>
<name>A0A835XJ57_9CHLO</name>
<feature type="region of interest" description="Disordered" evidence="1">
    <location>
        <begin position="638"/>
        <end position="657"/>
    </location>
</feature>
<dbReference type="AlphaFoldDB" id="A0A835XJ57"/>
<dbReference type="SUPFAM" id="SSF52047">
    <property type="entry name" value="RNI-like"/>
    <property type="match status" value="1"/>
</dbReference>
<comment type="caution">
    <text evidence="2">The sequence shown here is derived from an EMBL/GenBank/DDBJ whole genome shotgun (WGS) entry which is preliminary data.</text>
</comment>
<proteinExistence type="predicted"/>
<gene>
    <name evidence="2" type="ORF">HYH03_016410</name>
</gene>
<accession>A0A835XJ57</accession>
<feature type="compositionally biased region" description="Gly residues" evidence="1">
    <location>
        <begin position="50"/>
        <end position="60"/>
    </location>
</feature>
<reference evidence="2" key="1">
    <citation type="journal article" date="2020" name="bioRxiv">
        <title>Comparative genomics of Chlamydomonas.</title>
        <authorList>
            <person name="Craig R.J."/>
            <person name="Hasan A.R."/>
            <person name="Ness R.W."/>
            <person name="Keightley P.D."/>
        </authorList>
    </citation>
    <scope>NUCLEOTIDE SEQUENCE</scope>
    <source>
        <strain evidence="2">CCAP 11/70</strain>
    </source>
</reference>
<evidence type="ECO:0000313" key="2">
    <source>
        <dbReference type="EMBL" id="KAG2484756.1"/>
    </source>
</evidence>
<protein>
    <submittedName>
        <fullName evidence="2">Uncharacterized protein</fullName>
    </submittedName>
</protein>
<evidence type="ECO:0000313" key="3">
    <source>
        <dbReference type="Proteomes" id="UP000612055"/>
    </source>
</evidence>
<feature type="non-terminal residue" evidence="2">
    <location>
        <position position="1"/>
    </location>
</feature>
<dbReference type="Proteomes" id="UP000612055">
    <property type="component" value="Unassembled WGS sequence"/>
</dbReference>
<evidence type="ECO:0000256" key="1">
    <source>
        <dbReference type="SAM" id="MobiDB-lite"/>
    </source>
</evidence>